<evidence type="ECO:0000313" key="6">
    <source>
        <dbReference type="Proteomes" id="UP000030101"/>
    </source>
</evidence>
<evidence type="ECO:0000256" key="1">
    <source>
        <dbReference type="ARBA" id="ARBA00006534"/>
    </source>
</evidence>
<dbReference type="InterPro" id="IPR029062">
    <property type="entry name" value="Class_I_gatase-like"/>
</dbReference>
<dbReference type="RefSeq" id="WP_036789618.1">
    <property type="nucleotide sequence ID" value="NZ_JQZV01000006.1"/>
</dbReference>
<comment type="caution">
    <text evidence="5">The sequence shown here is derived from an EMBL/GenBank/DDBJ whole genome shotgun (WGS) entry which is preliminary data.</text>
</comment>
<protein>
    <submittedName>
        <fullName evidence="5">Peptidase</fullName>
    </submittedName>
</protein>
<dbReference type="PANTHER" id="PTHR20842">
    <property type="entry name" value="PROTEASE S51 ALPHA-ASPARTYL DIPEPTIDASE"/>
    <property type="match status" value="1"/>
</dbReference>
<sequence length="236" mass="26218">MKLLLISNSASPGESYLEKPLQDIKRFLGAVTDNIIFIPFAGVTVEYDAYTAKVNNALAAIGVKVTGIHTCSNPIEAVMKASAIFVGGGNTFMLTKMMQQMGLIQAIRERVLAGVPYIGWSAGSNVTCPTICTTNDMPIVEPESFRAFNLVPFQINPHYLDAHPDGHGGETREQRILEYIKANPHMYVAGLREGSRLWVEGEKIELLGERTMRLFKYGEEIKELSHEDDIRFLLAR</sequence>
<dbReference type="InterPro" id="IPR005320">
    <property type="entry name" value="Peptidase_S51"/>
</dbReference>
<dbReference type="Pfam" id="PF03575">
    <property type="entry name" value="Peptidase_S51"/>
    <property type="match status" value="1"/>
</dbReference>
<comment type="similarity">
    <text evidence="1">Belongs to the peptidase S51 family.</text>
</comment>
<gene>
    <name evidence="5" type="ORF">HQ43_03425</name>
</gene>
<dbReference type="Gene3D" id="3.40.50.880">
    <property type="match status" value="1"/>
</dbReference>
<dbReference type="PANTHER" id="PTHR20842:SF0">
    <property type="entry name" value="ALPHA-ASPARTYL DIPEPTIDASE"/>
    <property type="match status" value="1"/>
</dbReference>
<reference evidence="5 6" key="1">
    <citation type="submission" date="2014-08" db="EMBL/GenBank/DDBJ databases">
        <title>Porphyromonas canoris strain:OH2762 Genome sequencing.</title>
        <authorList>
            <person name="Wallis C."/>
            <person name="Deusch O."/>
            <person name="O'Flynn C."/>
            <person name="Davis I."/>
            <person name="Jospin G."/>
            <person name="Darling A.E."/>
            <person name="Coil D.A."/>
            <person name="Alexiev A."/>
            <person name="Horsfall A."/>
            <person name="Kirkwood N."/>
            <person name="Harris S."/>
            <person name="Eisen J.A."/>
        </authorList>
    </citation>
    <scope>NUCLEOTIDE SEQUENCE [LARGE SCALE GENOMIC DNA]</scope>
    <source>
        <strain evidence="6">COT-108 OH2762</strain>
    </source>
</reference>
<evidence type="ECO:0000256" key="3">
    <source>
        <dbReference type="ARBA" id="ARBA00022801"/>
    </source>
</evidence>
<proteinExistence type="inferred from homology"/>
<dbReference type="Proteomes" id="UP000030101">
    <property type="component" value="Unassembled WGS sequence"/>
</dbReference>
<dbReference type="CDD" id="cd03146">
    <property type="entry name" value="GAT1_Peptidase_E"/>
    <property type="match status" value="1"/>
</dbReference>
<keyword evidence="4" id="KW-0720">Serine protease</keyword>
<evidence type="ECO:0000256" key="4">
    <source>
        <dbReference type="ARBA" id="ARBA00022825"/>
    </source>
</evidence>
<name>A0ABR4XLS8_9PORP</name>
<keyword evidence="2" id="KW-0645">Protease</keyword>
<accession>A0ABR4XLS8</accession>
<keyword evidence="6" id="KW-1185">Reference proteome</keyword>
<dbReference type="EMBL" id="JQZV01000006">
    <property type="protein sequence ID" value="KGN92934.1"/>
    <property type="molecule type" value="Genomic_DNA"/>
</dbReference>
<organism evidence="5 6">
    <name type="scientific">Porphyromonas canoris</name>
    <dbReference type="NCBI Taxonomy" id="36875"/>
    <lineage>
        <taxon>Bacteria</taxon>
        <taxon>Pseudomonadati</taxon>
        <taxon>Bacteroidota</taxon>
        <taxon>Bacteroidia</taxon>
        <taxon>Bacteroidales</taxon>
        <taxon>Porphyromonadaceae</taxon>
        <taxon>Porphyromonas</taxon>
    </lineage>
</organism>
<evidence type="ECO:0000313" key="5">
    <source>
        <dbReference type="EMBL" id="KGN92934.1"/>
    </source>
</evidence>
<dbReference type="NCBIfam" id="NF003642">
    <property type="entry name" value="PRK05282.1"/>
    <property type="match status" value="1"/>
</dbReference>
<dbReference type="SUPFAM" id="SSF52317">
    <property type="entry name" value="Class I glutamine amidotransferase-like"/>
    <property type="match status" value="1"/>
</dbReference>
<keyword evidence="3" id="KW-0378">Hydrolase</keyword>
<evidence type="ECO:0000256" key="2">
    <source>
        <dbReference type="ARBA" id="ARBA00022670"/>
    </source>
</evidence>